<keyword evidence="3" id="KW-1185">Reference proteome</keyword>
<dbReference type="RefSeq" id="WP_259427742.1">
    <property type="nucleotide sequence ID" value="NZ_JANWTC010000005.1"/>
</dbReference>
<organism evidence="2 3">
    <name type="scientific">Corynebacterium lemuris</name>
    <dbReference type="NCBI Taxonomy" id="1859292"/>
    <lineage>
        <taxon>Bacteria</taxon>
        <taxon>Bacillati</taxon>
        <taxon>Actinomycetota</taxon>
        <taxon>Actinomycetes</taxon>
        <taxon>Mycobacteriales</taxon>
        <taxon>Corynebacteriaceae</taxon>
        <taxon>Corynebacterium</taxon>
    </lineage>
</organism>
<proteinExistence type="predicted"/>
<dbReference type="EMBL" id="JANWTC010000005">
    <property type="protein sequence ID" value="MCS5479674.1"/>
    <property type="molecule type" value="Genomic_DNA"/>
</dbReference>
<protein>
    <submittedName>
        <fullName evidence="2">Uncharacterized protein</fullName>
    </submittedName>
</protein>
<comment type="caution">
    <text evidence="2">The sequence shown here is derived from an EMBL/GenBank/DDBJ whole genome shotgun (WGS) entry which is preliminary data.</text>
</comment>
<feature type="compositionally biased region" description="Polar residues" evidence="1">
    <location>
        <begin position="11"/>
        <end position="20"/>
    </location>
</feature>
<evidence type="ECO:0000256" key="1">
    <source>
        <dbReference type="SAM" id="MobiDB-lite"/>
    </source>
</evidence>
<reference evidence="2 3" key="1">
    <citation type="submission" date="2022-08" db="EMBL/GenBank/DDBJ databases">
        <title>YIM 101645 draft genome.</title>
        <authorList>
            <person name="Chen X."/>
        </authorList>
    </citation>
    <scope>NUCLEOTIDE SEQUENCE [LARGE SCALE GENOMIC DNA]</scope>
    <source>
        <strain evidence="2 3">YIM 101645</strain>
    </source>
</reference>
<gene>
    <name evidence="2" type="ORF">NYP18_08385</name>
</gene>
<evidence type="ECO:0000313" key="3">
    <source>
        <dbReference type="Proteomes" id="UP001205965"/>
    </source>
</evidence>
<sequence>MSNPRHDDNDFGQSAETLSRLSSGYTETKWKGGEQVTVEKDTIFSYTFDFLKDAGTWSEAVGKLIGLVN</sequence>
<feature type="region of interest" description="Disordered" evidence="1">
    <location>
        <begin position="1"/>
        <end position="20"/>
    </location>
</feature>
<accession>A0ABT2G0H4</accession>
<dbReference type="Proteomes" id="UP001205965">
    <property type="component" value="Unassembled WGS sequence"/>
</dbReference>
<name>A0ABT2G0H4_9CORY</name>
<evidence type="ECO:0000313" key="2">
    <source>
        <dbReference type="EMBL" id="MCS5479674.1"/>
    </source>
</evidence>